<dbReference type="PANTHER" id="PTHR33177">
    <property type="entry name" value="PUTATIVE-RELATED"/>
    <property type="match status" value="1"/>
</dbReference>
<feature type="region of interest" description="Disordered" evidence="1">
    <location>
        <begin position="1"/>
        <end position="40"/>
    </location>
</feature>
<dbReference type="Proteomes" id="UP000594263">
    <property type="component" value="Unplaced"/>
</dbReference>
<name>A0A7N0V6T4_KALFE</name>
<dbReference type="InterPro" id="IPR055281">
    <property type="entry name" value="GIR1-2/SIED1"/>
</dbReference>
<proteinExistence type="predicted"/>
<feature type="domain" description="GIR1-like zinc ribbon" evidence="2">
    <location>
        <begin position="42"/>
        <end position="75"/>
    </location>
</feature>
<dbReference type="EnsemblPlants" id="Kaladp0100s0098.1.v1.1">
    <property type="protein sequence ID" value="Kaladp0100s0098.1.v1.1.CDS.1"/>
    <property type="gene ID" value="Kaladp0100s0098.v1.1"/>
</dbReference>
<accession>A0A7N0V6T4</accession>
<reference evidence="3" key="1">
    <citation type="submission" date="2021-01" db="UniProtKB">
        <authorList>
            <consortium name="EnsemblPlants"/>
        </authorList>
    </citation>
    <scope>IDENTIFICATION</scope>
</reference>
<keyword evidence="4" id="KW-1185">Reference proteome</keyword>
<dbReference type="Gramene" id="Kaladp0100s0098.1.v1.1">
    <property type="protein sequence ID" value="Kaladp0100s0098.1.v1.1.CDS.1"/>
    <property type="gene ID" value="Kaladp0100s0098.v1.1"/>
</dbReference>
<dbReference type="OMA" id="MYIMLAH"/>
<protein>
    <recommendedName>
        <fullName evidence="2">GIR1-like zinc ribbon domain-containing protein</fullName>
    </recommendedName>
</protein>
<organism evidence="3 4">
    <name type="scientific">Kalanchoe fedtschenkoi</name>
    <name type="common">Lavender scallops</name>
    <name type="synonym">South American air plant</name>
    <dbReference type="NCBI Taxonomy" id="63787"/>
    <lineage>
        <taxon>Eukaryota</taxon>
        <taxon>Viridiplantae</taxon>
        <taxon>Streptophyta</taxon>
        <taxon>Embryophyta</taxon>
        <taxon>Tracheophyta</taxon>
        <taxon>Spermatophyta</taxon>
        <taxon>Magnoliopsida</taxon>
        <taxon>eudicotyledons</taxon>
        <taxon>Gunneridae</taxon>
        <taxon>Pentapetalae</taxon>
        <taxon>Saxifragales</taxon>
        <taxon>Crassulaceae</taxon>
        <taxon>Kalanchoe</taxon>
    </lineage>
</organism>
<evidence type="ECO:0000313" key="3">
    <source>
        <dbReference type="EnsemblPlants" id="Kaladp0100s0098.1.v1.1.CDS.1"/>
    </source>
</evidence>
<dbReference type="AlphaFoldDB" id="A0A7N0V6T4"/>
<evidence type="ECO:0000256" key="1">
    <source>
        <dbReference type="SAM" id="MobiDB-lite"/>
    </source>
</evidence>
<dbReference type="Pfam" id="PF24747">
    <property type="entry name" value="Zn-ribbon_GIR1"/>
    <property type="match status" value="1"/>
</dbReference>
<evidence type="ECO:0000259" key="2">
    <source>
        <dbReference type="Pfam" id="PF24747"/>
    </source>
</evidence>
<sequence length="86" mass="9478">MMGTTGADQRLDDRSPANSCVSSDDEDNQINNNSNRTGKPPAMVLVGCQRCLMYIMLAHDESKCPKCEGSVLLEFSRYGGFRLTKT</sequence>
<evidence type="ECO:0000313" key="4">
    <source>
        <dbReference type="Proteomes" id="UP000594263"/>
    </source>
</evidence>
<dbReference type="InterPro" id="IPR056440">
    <property type="entry name" value="Zn-ribbon_GIR1"/>
</dbReference>
<dbReference type="PANTHER" id="PTHR33177:SF74">
    <property type="entry name" value="PROTEIN GL2-INTERACTING REPRESSOR 1"/>
    <property type="match status" value="1"/>
</dbReference>